<name>A0A088CQQ1_9ZZZZ</name>
<evidence type="ECO:0000313" key="1">
    <source>
        <dbReference type="EMBL" id="AIJ02277.1"/>
    </source>
</evidence>
<protein>
    <submittedName>
        <fullName evidence="1">Uncharacterized protein</fullName>
    </submittedName>
</protein>
<dbReference type="EMBL" id="KF709432">
    <property type="protein sequence ID" value="AIJ02277.1"/>
    <property type="molecule type" value="Genomic_DNA"/>
</dbReference>
<reference evidence="1" key="1">
    <citation type="submission" date="2013-09" db="EMBL/GenBank/DDBJ databases">
        <authorList>
            <person name="Tan H."/>
            <person name="Mooij M.J."/>
            <person name="Barret M."/>
            <person name="Hegarty P.M."/>
            <person name="Harrington C."/>
            <person name="Dobson A.D.W."/>
            <person name="O'Gara F."/>
        </authorList>
    </citation>
    <scope>NUCLEOTIDE SEQUENCE</scope>
</reference>
<dbReference type="AlphaFoldDB" id="A0A088CQQ1"/>
<accession>A0A088CQQ1</accession>
<proteinExistence type="predicted"/>
<organism evidence="1">
    <name type="scientific">uncultured soil microorganism</name>
    <dbReference type="NCBI Taxonomy" id="1457551"/>
    <lineage>
        <taxon>unclassified sequences</taxon>
        <taxon>environmental samples</taxon>
    </lineage>
</organism>
<sequence>MSHVIVLVLFTVCFASLTLADEAPNNCHDPASWQDWNDRVKQHPDDTELHTLHALWLGLCVKVERGDVSLDDAITIFENARSTLIQQRQDEKREKKPPAPL</sequence>